<dbReference type="EMBL" id="JANPWB010000008">
    <property type="protein sequence ID" value="KAJ1160559.1"/>
    <property type="molecule type" value="Genomic_DNA"/>
</dbReference>
<sequence length="137" mass="14927">MAPLRPSEIVAELKDMQGGKAMGMGGLTVVFYKTYQDNLVHHLVSFFEKMVKDGCLPPMMREALLVTLIKPAAAQHSVSDLAFPDGAPGVGWCSTSQLGYFVMACVMIPAAHGAIRTEPELYMWHGIHLEYSATGSR</sequence>
<name>A0AAV7S6B2_PLEWA</name>
<protein>
    <submittedName>
        <fullName evidence="1">Uncharacterized protein</fullName>
    </submittedName>
</protein>
<gene>
    <name evidence="1" type="ORF">NDU88_001055</name>
</gene>
<evidence type="ECO:0000313" key="2">
    <source>
        <dbReference type="Proteomes" id="UP001066276"/>
    </source>
</evidence>
<accession>A0AAV7S6B2</accession>
<reference evidence="1" key="1">
    <citation type="journal article" date="2022" name="bioRxiv">
        <title>Sequencing and chromosome-scale assembly of the giantPleurodeles waltlgenome.</title>
        <authorList>
            <person name="Brown T."/>
            <person name="Elewa A."/>
            <person name="Iarovenko S."/>
            <person name="Subramanian E."/>
            <person name="Araus A.J."/>
            <person name="Petzold A."/>
            <person name="Susuki M."/>
            <person name="Suzuki K.-i.T."/>
            <person name="Hayashi T."/>
            <person name="Toyoda A."/>
            <person name="Oliveira C."/>
            <person name="Osipova E."/>
            <person name="Leigh N.D."/>
            <person name="Simon A."/>
            <person name="Yun M.H."/>
        </authorList>
    </citation>
    <scope>NUCLEOTIDE SEQUENCE</scope>
    <source>
        <strain evidence="1">20211129_DDA</strain>
        <tissue evidence="1">Liver</tissue>
    </source>
</reference>
<keyword evidence="2" id="KW-1185">Reference proteome</keyword>
<dbReference type="AlphaFoldDB" id="A0AAV7S6B2"/>
<evidence type="ECO:0000313" key="1">
    <source>
        <dbReference type="EMBL" id="KAJ1160559.1"/>
    </source>
</evidence>
<dbReference type="Proteomes" id="UP001066276">
    <property type="component" value="Chromosome 4_2"/>
</dbReference>
<organism evidence="1 2">
    <name type="scientific">Pleurodeles waltl</name>
    <name type="common">Iberian ribbed newt</name>
    <dbReference type="NCBI Taxonomy" id="8319"/>
    <lineage>
        <taxon>Eukaryota</taxon>
        <taxon>Metazoa</taxon>
        <taxon>Chordata</taxon>
        <taxon>Craniata</taxon>
        <taxon>Vertebrata</taxon>
        <taxon>Euteleostomi</taxon>
        <taxon>Amphibia</taxon>
        <taxon>Batrachia</taxon>
        <taxon>Caudata</taxon>
        <taxon>Salamandroidea</taxon>
        <taxon>Salamandridae</taxon>
        <taxon>Pleurodelinae</taxon>
        <taxon>Pleurodeles</taxon>
    </lineage>
</organism>
<proteinExistence type="predicted"/>
<comment type="caution">
    <text evidence="1">The sequence shown here is derived from an EMBL/GenBank/DDBJ whole genome shotgun (WGS) entry which is preliminary data.</text>
</comment>